<name>A0A7D6E3B7_9MYCO</name>
<reference evidence="4" key="2">
    <citation type="submission" date="2020-07" db="EMBL/GenBank/DDBJ databases">
        <authorList>
            <person name="Yu X."/>
        </authorList>
    </citation>
    <scope>NUCLEOTIDE SEQUENCE [LARGE SCALE GENOMIC DNA]</scope>
    <source>
        <strain evidence="4">24T</strain>
    </source>
</reference>
<feature type="domain" description="HTH tetR-type" evidence="3">
    <location>
        <begin position="4"/>
        <end position="64"/>
    </location>
</feature>
<dbReference type="InterPro" id="IPR009057">
    <property type="entry name" value="Homeodomain-like_sf"/>
</dbReference>
<reference evidence="4" key="1">
    <citation type="submission" date="2020-07" db="EMBL/GenBank/DDBJ databases">
        <title>Description of Mycobacterium gordonae subsp. intergordonae subsp.nov. and Mycobacterium gordonae subsp. gordonae subsp. nov.</title>
        <authorList>
            <person name="Huang H."/>
        </authorList>
    </citation>
    <scope>NUCLEOTIDE SEQUENCE [LARGE SCALE GENOMIC DNA]</scope>
    <source>
        <strain evidence="4">24T</strain>
    </source>
</reference>
<dbReference type="Proteomes" id="UP000510682">
    <property type="component" value="Chromosome"/>
</dbReference>
<evidence type="ECO:0000259" key="3">
    <source>
        <dbReference type="PROSITE" id="PS50977"/>
    </source>
</evidence>
<dbReference type="GO" id="GO:0000976">
    <property type="term" value="F:transcription cis-regulatory region binding"/>
    <property type="evidence" value="ECO:0007669"/>
    <property type="project" value="TreeGrafter"/>
</dbReference>
<evidence type="ECO:0000256" key="2">
    <source>
        <dbReference type="PROSITE-ProRule" id="PRU00335"/>
    </source>
</evidence>
<sequence>MGSEETRRLILDSAERLFAEHGYATTTLKMIAEDAGLTQGSVYHHYRTKSELFLKVDSSANDRMLVPMQEAAAAERTFSAQLSAVLDVATEIVRTDPVTHHFVVMVRLEARRHAEIAEAGHDTRWGDLWQLLISTGIQTGEIDASDRQWALGMLMAVFSGLGQISAELDFERFRLTVEGFKRAFPHSFHTPRRRVAIHNEVSTGAPRRMPR</sequence>
<dbReference type="KEGG" id="mgor:H0P51_07220"/>
<evidence type="ECO:0000313" key="4">
    <source>
        <dbReference type="EMBL" id="QLL08701.1"/>
    </source>
</evidence>
<dbReference type="SUPFAM" id="SSF48498">
    <property type="entry name" value="Tetracyclin repressor-like, C-terminal domain"/>
    <property type="match status" value="1"/>
</dbReference>
<gene>
    <name evidence="4" type="ORF">H0P51_07220</name>
</gene>
<organism evidence="4 5">
    <name type="scientific">Mycobacterium vicinigordonae</name>
    <dbReference type="NCBI Taxonomy" id="1719132"/>
    <lineage>
        <taxon>Bacteria</taxon>
        <taxon>Bacillati</taxon>
        <taxon>Actinomycetota</taxon>
        <taxon>Actinomycetes</taxon>
        <taxon>Mycobacteriales</taxon>
        <taxon>Mycobacteriaceae</taxon>
        <taxon>Mycobacterium</taxon>
    </lineage>
</organism>
<proteinExistence type="predicted"/>
<protein>
    <submittedName>
        <fullName evidence="4">TetR/AcrR family transcriptional regulator</fullName>
    </submittedName>
</protein>
<feature type="DNA-binding region" description="H-T-H motif" evidence="2">
    <location>
        <begin position="27"/>
        <end position="46"/>
    </location>
</feature>
<dbReference type="InterPro" id="IPR001647">
    <property type="entry name" value="HTH_TetR"/>
</dbReference>
<dbReference type="Pfam" id="PF00440">
    <property type="entry name" value="TetR_N"/>
    <property type="match status" value="1"/>
</dbReference>
<dbReference type="InterPro" id="IPR036271">
    <property type="entry name" value="Tet_transcr_reg_TetR-rel_C_sf"/>
</dbReference>
<dbReference type="Gene3D" id="1.10.357.10">
    <property type="entry name" value="Tetracycline Repressor, domain 2"/>
    <property type="match status" value="1"/>
</dbReference>
<dbReference type="InterPro" id="IPR050109">
    <property type="entry name" value="HTH-type_TetR-like_transc_reg"/>
</dbReference>
<dbReference type="EMBL" id="CP059165">
    <property type="protein sequence ID" value="QLL08701.1"/>
    <property type="molecule type" value="Genomic_DNA"/>
</dbReference>
<keyword evidence="1 2" id="KW-0238">DNA-binding</keyword>
<accession>A0A7D6E3B7</accession>
<keyword evidence="5" id="KW-1185">Reference proteome</keyword>
<dbReference type="AlphaFoldDB" id="A0A7D6E3B7"/>
<dbReference type="PROSITE" id="PS50977">
    <property type="entry name" value="HTH_TETR_2"/>
    <property type="match status" value="1"/>
</dbReference>
<evidence type="ECO:0000313" key="5">
    <source>
        <dbReference type="Proteomes" id="UP000510682"/>
    </source>
</evidence>
<dbReference type="PANTHER" id="PTHR30055">
    <property type="entry name" value="HTH-TYPE TRANSCRIPTIONAL REGULATOR RUTR"/>
    <property type="match status" value="1"/>
</dbReference>
<dbReference type="GO" id="GO:0003700">
    <property type="term" value="F:DNA-binding transcription factor activity"/>
    <property type="evidence" value="ECO:0007669"/>
    <property type="project" value="TreeGrafter"/>
</dbReference>
<dbReference type="SUPFAM" id="SSF46689">
    <property type="entry name" value="Homeodomain-like"/>
    <property type="match status" value="1"/>
</dbReference>
<dbReference type="PRINTS" id="PR00455">
    <property type="entry name" value="HTHTETR"/>
</dbReference>
<dbReference type="PANTHER" id="PTHR30055:SF226">
    <property type="entry name" value="HTH-TYPE TRANSCRIPTIONAL REGULATOR PKSA"/>
    <property type="match status" value="1"/>
</dbReference>
<evidence type="ECO:0000256" key="1">
    <source>
        <dbReference type="ARBA" id="ARBA00023125"/>
    </source>
</evidence>
<dbReference type="RefSeq" id="WP_180917286.1">
    <property type="nucleotide sequence ID" value="NZ_CP059165.1"/>
</dbReference>